<accession>A0A1B0BFD3</accession>
<dbReference type="InterPro" id="IPR057842">
    <property type="entry name" value="WH_MER3"/>
</dbReference>
<protein>
    <recommendedName>
        <fullName evidence="6">Helicase C-terminal domain-containing protein</fullName>
    </recommendedName>
</protein>
<evidence type="ECO:0000313" key="8">
    <source>
        <dbReference type="Proteomes" id="UP000092460"/>
    </source>
</evidence>
<evidence type="ECO:0000256" key="5">
    <source>
        <dbReference type="SAM" id="MobiDB-lite"/>
    </source>
</evidence>
<dbReference type="EnsemblMetazoa" id="GPPI028261-RA">
    <property type="protein sequence ID" value="GPPI028261-PA"/>
    <property type="gene ID" value="GPPI028261"/>
</dbReference>
<reference evidence="8" key="1">
    <citation type="submission" date="2015-01" db="EMBL/GenBank/DDBJ databases">
        <authorList>
            <person name="Aksoy S."/>
            <person name="Warren W."/>
            <person name="Wilson R.K."/>
        </authorList>
    </citation>
    <scope>NUCLEOTIDE SEQUENCE [LARGE SCALE GENOMIC DNA]</scope>
    <source>
        <strain evidence="8">IAEA</strain>
    </source>
</reference>
<keyword evidence="3" id="KW-0347">Helicase</keyword>
<evidence type="ECO:0000256" key="4">
    <source>
        <dbReference type="ARBA" id="ARBA00022840"/>
    </source>
</evidence>
<feature type="region of interest" description="Disordered" evidence="5">
    <location>
        <begin position="85"/>
        <end position="115"/>
    </location>
</feature>
<dbReference type="GO" id="GO:0004386">
    <property type="term" value="F:helicase activity"/>
    <property type="evidence" value="ECO:0007669"/>
    <property type="project" value="UniProtKB-KW"/>
</dbReference>
<dbReference type="Pfam" id="PF23445">
    <property type="entry name" value="WHD_SNRNP200"/>
    <property type="match status" value="1"/>
</dbReference>
<dbReference type="EMBL" id="JXJN01013375">
    <property type="status" value="NOT_ANNOTATED_CDS"/>
    <property type="molecule type" value="Genomic_DNA"/>
</dbReference>
<dbReference type="STRING" id="67801.A0A1B0BFD3"/>
<organism evidence="7 8">
    <name type="scientific">Glossina palpalis gambiensis</name>
    <dbReference type="NCBI Taxonomy" id="67801"/>
    <lineage>
        <taxon>Eukaryota</taxon>
        <taxon>Metazoa</taxon>
        <taxon>Ecdysozoa</taxon>
        <taxon>Arthropoda</taxon>
        <taxon>Hexapoda</taxon>
        <taxon>Insecta</taxon>
        <taxon>Pterygota</taxon>
        <taxon>Neoptera</taxon>
        <taxon>Endopterygota</taxon>
        <taxon>Diptera</taxon>
        <taxon>Brachycera</taxon>
        <taxon>Muscomorpha</taxon>
        <taxon>Hippoboscoidea</taxon>
        <taxon>Glossinidae</taxon>
        <taxon>Glossina</taxon>
    </lineage>
</organism>
<reference evidence="7" key="2">
    <citation type="submission" date="2020-05" db="UniProtKB">
        <authorList>
            <consortium name="EnsemblMetazoa"/>
        </authorList>
    </citation>
    <scope>IDENTIFICATION</scope>
    <source>
        <strain evidence="7">IAEA</strain>
    </source>
</reference>
<keyword evidence="1" id="KW-0547">Nucleotide-binding</keyword>
<dbReference type="FunFam" id="1.10.10.10:FF:000024">
    <property type="entry name" value="U5 small nuclear ribonucleoprotein helicase"/>
    <property type="match status" value="1"/>
</dbReference>
<dbReference type="GO" id="GO:0016787">
    <property type="term" value="F:hydrolase activity"/>
    <property type="evidence" value="ECO:0007669"/>
    <property type="project" value="UniProtKB-KW"/>
</dbReference>
<dbReference type="SMART" id="SM00490">
    <property type="entry name" value="HELICc"/>
    <property type="match status" value="1"/>
</dbReference>
<dbReference type="InterPro" id="IPR050474">
    <property type="entry name" value="Hel308_SKI2-like"/>
</dbReference>
<evidence type="ECO:0000259" key="6">
    <source>
        <dbReference type="SMART" id="SM00490"/>
    </source>
</evidence>
<dbReference type="PANTHER" id="PTHR47961">
    <property type="entry name" value="DNA POLYMERASE THETA, PUTATIVE (AFU_ORTHOLOGUE AFUA_1G05260)-RELATED"/>
    <property type="match status" value="1"/>
</dbReference>
<proteinExistence type="predicted"/>
<dbReference type="Proteomes" id="UP000092460">
    <property type="component" value="Unassembled WGS sequence"/>
</dbReference>
<feature type="domain" description="Helicase C-terminal" evidence="6">
    <location>
        <begin position="463"/>
        <end position="551"/>
    </location>
</feature>
<dbReference type="VEuPathDB" id="VectorBase:GPPI028261"/>
<dbReference type="InterPro" id="IPR036388">
    <property type="entry name" value="WH-like_DNA-bd_sf"/>
</dbReference>
<keyword evidence="8" id="KW-1185">Reference proteome</keyword>
<evidence type="ECO:0000313" key="7">
    <source>
        <dbReference type="EnsemblMetazoa" id="GPPI028261-PA"/>
    </source>
</evidence>
<evidence type="ECO:0000256" key="2">
    <source>
        <dbReference type="ARBA" id="ARBA00022801"/>
    </source>
</evidence>
<name>A0A1B0BFD3_9MUSC</name>
<sequence>MGTASEKNHRCVLSLDSDNKSTKKTLQRTKNGQPMRATYPMLGSNVSYDWLKLSESSKKPLKRIRKMRDTILRKRAQMGDVHIKGPSRELKPTAATARTSSCTFNNNNNDNKKKETQNNLSNVQIRIEPLDQEEAEKIQYDEQMQIELNKMFENLGKQDFGKGLRTVSLDKLDILTRQENECPCPVEEAKDRNVKKGFIRRQSRELDDSDITKDLKLVKKNQSARLLPSFQAFKSSQSFDKKWSMNQFHPNSSFLFPLSIVEDGRLRSLYVKKFSMQPAAANFHIILLLIDYSLTYPQLQQCPNHELTGDMQLTKTEMSETQILVTTPEKWDVVTRKRAGEVSLISLVKLLIIDKVHLLHGERGPVVEALVANTLRLVESSQTIQPLQQLSDTDQVCYQKCVEQLQHGDQVMVFVHARNATVRTASTLCELAQQNNTCALFLPDTYTSDYGLAIKAIQKSRNKKLVELFSAGIAVHHTGMLRTDRHLVEKYFSEGYIKVLVCTATLAWGVNLVAHIVIIKGTDIYDSKHGTFVDLGIVDVLQIFGCAGGPQFDKSDNVNAEIVLATITNVEEVIEWLSYTYLFVRMRINPHVYEIEYVEVKEDPSLERKRRALIVGAAMSLDKARMIRFKQRTLDFNVTDLGRTA</sequence>
<dbReference type="InterPro" id="IPR001650">
    <property type="entry name" value="Helicase_C-like"/>
</dbReference>
<dbReference type="EMBL" id="JXJN01013376">
    <property type="status" value="NOT_ANNOTATED_CDS"/>
    <property type="molecule type" value="Genomic_DNA"/>
</dbReference>
<evidence type="ECO:0000256" key="1">
    <source>
        <dbReference type="ARBA" id="ARBA00022741"/>
    </source>
</evidence>
<dbReference type="Gene3D" id="3.40.50.300">
    <property type="entry name" value="P-loop containing nucleotide triphosphate hydrolases"/>
    <property type="match status" value="2"/>
</dbReference>
<dbReference type="GO" id="GO:0005524">
    <property type="term" value="F:ATP binding"/>
    <property type="evidence" value="ECO:0007669"/>
    <property type="project" value="UniProtKB-KW"/>
</dbReference>
<evidence type="ECO:0000256" key="3">
    <source>
        <dbReference type="ARBA" id="ARBA00022806"/>
    </source>
</evidence>
<dbReference type="InterPro" id="IPR027417">
    <property type="entry name" value="P-loop_NTPase"/>
</dbReference>
<dbReference type="Gene3D" id="1.10.10.10">
    <property type="entry name" value="Winged helix-like DNA-binding domain superfamily/Winged helix DNA-binding domain"/>
    <property type="match status" value="1"/>
</dbReference>
<dbReference type="AlphaFoldDB" id="A0A1B0BFD3"/>
<keyword evidence="2" id="KW-0378">Hydrolase</keyword>
<dbReference type="PANTHER" id="PTHR47961:SF13">
    <property type="entry name" value="ACTIVATING SIGNAL COINTEGRATOR 1 COMPLEX SUBUNIT 3"/>
    <property type="match status" value="1"/>
</dbReference>
<dbReference type="SUPFAM" id="SSF52540">
    <property type="entry name" value="P-loop containing nucleoside triphosphate hydrolases"/>
    <property type="match status" value="2"/>
</dbReference>
<keyword evidence="4" id="KW-0067">ATP-binding</keyword>